<dbReference type="InterPro" id="IPR043136">
    <property type="entry name" value="B30.2/SPRY_sf"/>
</dbReference>
<dbReference type="Gene3D" id="1.20.1280.50">
    <property type="match status" value="1"/>
</dbReference>
<feature type="compositionally biased region" description="Low complexity" evidence="1">
    <location>
        <begin position="292"/>
        <end position="316"/>
    </location>
</feature>
<evidence type="ECO:0000259" key="3">
    <source>
        <dbReference type="PROSITE" id="PS50188"/>
    </source>
</evidence>
<dbReference type="RefSeq" id="XP_020433434.1">
    <property type="nucleotide sequence ID" value="XM_020576185.1"/>
</dbReference>
<dbReference type="InterPro" id="IPR003877">
    <property type="entry name" value="SPRY_dom"/>
</dbReference>
<feature type="region of interest" description="Disordered" evidence="1">
    <location>
        <begin position="292"/>
        <end position="323"/>
    </location>
</feature>
<evidence type="ECO:0000313" key="4">
    <source>
        <dbReference type="EMBL" id="EFA81316.1"/>
    </source>
</evidence>
<dbReference type="Gene3D" id="3.40.1000.50">
    <property type="entry name" value="Repressor of RNA polymerase III transcription Maf1"/>
    <property type="match status" value="1"/>
</dbReference>
<evidence type="ECO:0000259" key="2">
    <source>
        <dbReference type="PROSITE" id="PS50181"/>
    </source>
</evidence>
<dbReference type="Pfam" id="PF12937">
    <property type="entry name" value="F-box-like"/>
    <property type="match status" value="1"/>
</dbReference>
<organism evidence="4 5">
    <name type="scientific">Heterostelium pallidum (strain ATCC 26659 / Pp 5 / PN500)</name>
    <name type="common">Cellular slime mold</name>
    <name type="synonym">Polysphondylium pallidum</name>
    <dbReference type="NCBI Taxonomy" id="670386"/>
    <lineage>
        <taxon>Eukaryota</taxon>
        <taxon>Amoebozoa</taxon>
        <taxon>Evosea</taxon>
        <taxon>Eumycetozoa</taxon>
        <taxon>Dictyostelia</taxon>
        <taxon>Acytosteliales</taxon>
        <taxon>Acytosteliaceae</taxon>
        <taxon>Heterostelium</taxon>
    </lineage>
</organism>
<dbReference type="InterPro" id="IPR001870">
    <property type="entry name" value="B30.2/SPRY"/>
</dbReference>
<accession>D3BBA9</accession>
<dbReference type="AlphaFoldDB" id="D3BBA9"/>
<proteinExistence type="predicted"/>
<dbReference type="PROSITE" id="PS50181">
    <property type="entry name" value="FBOX"/>
    <property type="match status" value="1"/>
</dbReference>
<dbReference type="Gene3D" id="2.60.120.920">
    <property type="match status" value="1"/>
</dbReference>
<dbReference type="InterPro" id="IPR050672">
    <property type="entry name" value="FBXO45-Fsn/SPSB_families"/>
</dbReference>
<dbReference type="PANTHER" id="PTHR12245:SF5">
    <property type="entry name" value="SPRY DOMAIN-CONTAINING SOCS BOX PROTEIN 3"/>
    <property type="match status" value="1"/>
</dbReference>
<dbReference type="InterPro" id="IPR015257">
    <property type="entry name" value="Maf1"/>
</dbReference>
<dbReference type="InterPro" id="IPR001810">
    <property type="entry name" value="F-box_dom"/>
</dbReference>
<dbReference type="PROSITE" id="PS50188">
    <property type="entry name" value="B302_SPRY"/>
    <property type="match status" value="1"/>
</dbReference>
<dbReference type="InParanoid" id="D3BBA9"/>
<comment type="caution">
    <text evidence="4">The sequence shown here is derived from an EMBL/GenBank/DDBJ whole genome shotgun (WGS) entry which is preliminary data.</text>
</comment>
<dbReference type="SMART" id="SM00449">
    <property type="entry name" value="SPRY"/>
    <property type="match status" value="1"/>
</dbReference>
<dbReference type="SUPFAM" id="SSF49899">
    <property type="entry name" value="Concanavalin A-like lectins/glucanases"/>
    <property type="match status" value="1"/>
</dbReference>
<gene>
    <name evidence="4" type="ORF">PPL_05296</name>
</gene>
<evidence type="ECO:0000256" key="1">
    <source>
        <dbReference type="SAM" id="MobiDB-lite"/>
    </source>
</evidence>
<keyword evidence="5" id="KW-1185">Reference proteome</keyword>
<protein>
    <recommendedName>
        <fullName evidence="6">B30.2/SPRY domain-containing protein</fullName>
    </recommendedName>
</protein>
<dbReference type="EMBL" id="ADBJ01000025">
    <property type="protein sequence ID" value="EFA81316.1"/>
    <property type="molecule type" value="Genomic_DNA"/>
</dbReference>
<dbReference type="InterPro" id="IPR013320">
    <property type="entry name" value="ConA-like_dom_sf"/>
</dbReference>
<dbReference type="SMART" id="SM00256">
    <property type="entry name" value="FBOX"/>
    <property type="match status" value="1"/>
</dbReference>
<evidence type="ECO:0000313" key="5">
    <source>
        <dbReference type="Proteomes" id="UP000001396"/>
    </source>
</evidence>
<dbReference type="Pfam" id="PF00622">
    <property type="entry name" value="SPRY"/>
    <property type="match status" value="1"/>
</dbReference>
<dbReference type="InterPro" id="IPR038564">
    <property type="entry name" value="Maf1_sf"/>
</dbReference>
<dbReference type="CDD" id="cd11709">
    <property type="entry name" value="SPRY"/>
    <property type="match status" value="1"/>
</dbReference>
<dbReference type="Pfam" id="PF09174">
    <property type="entry name" value="Maf1"/>
    <property type="match status" value="1"/>
</dbReference>
<dbReference type="InterPro" id="IPR036047">
    <property type="entry name" value="F-box-like_dom_sf"/>
</dbReference>
<dbReference type="SUPFAM" id="SSF81383">
    <property type="entry name" value="F-box domain"/>
    <property type="match status" value="1"/>
</dbReference>
<dbReference type="GO" id="GO:0016480">
    <property type="term" value="P:negative regulation of transcription by RNA polymerase III"/>
    <property type="evidence" value="ECO:0007669"/>
    <property type="project" value="InterPro"/>
</dbReference>
<dbReference type="Proteomes" id="UP000001396">
    <property type="component" value="Unassembled WGS sequence"/>
</dbReference>
<feature type="domain" description="F-box" evidence="2">
    <location>
        <begin position="406"/>
        <end position="452"/>
    </location>
</feature>
<name>D3BBA9_HETP5</name>
<feature type="domain" description="B30.2/SPRY" evidence="3">
    <location>
        <begin position="459"/>
        <end position="645"/>
    </location>
</feature>
<dbReference type="PANTHER" id="PTHR12245">
    <property type="entry name" value="SPRY DOMAIN CONTAINING SOCS BOX PROTEIN"/>
    <property type="match status" value="1"/>
</dbReference>
<evidence type="ECO:0008006" key="6">
    <source>
        <dbReference type="Google" id="ProtNLM"/>
    </source>
</evidence>
<reference evidence="4 5" key="1">
    <citation type="journal article" date="2011" name="Genome Res.">
        <title>Phylogeny-wide analysis of social amoeba genomes highlights ancient origins for complex intercellular communication.</title>
        <authorList>
            <person name="Heidel A.J."/>
            <person name="Lawal H.M."/>
            <person name="Felder M."/>
            <person name="Schilde C."/>
            <person name="Helps N.R."/>
            <person name="Tunggal B."/>
            <person name="Rivero F."/>
            <person name="John U."/>
            <person name="Schleicher M."/>
            <person name="Eichinger L."/>
            <person name="Platzer M."/>
            <person name="Noegel A.A."/>
            <person name="Schaap P."/>
            <person name="Gloeckner G."/>
        </authorList>
    </citation>
    <scope>NUCLEOTIDE SEQUENCE [LARGE SCALE GENOMIC DNA]</scope>
    <source>
        <strain evidence="5">ATCC 26659 / Pp 5 / PN500</strain>
    </source>
</reference>
<dbReference type="GeneID" id="31360781"/>
<dbReference type="STRING" id="670386.D3BBA9"/>
<sequence length="645" mass="73313">MIHLISTLNACFVDYDFSSSKPDQFRKESNLSLVMNSVNTSLQSIINNYKTEMQERLWTSIDQEIVLSKTEIYSYIPESPDPFTEEGVIKALEMANSRDQISMSRDSDSDDEYEYNEYDDAIGDNMEMDISYFNASTRSTTTTATTTTTTTNFNNSNGYNFNNNYYNSYNYNYYNIYKLDSLEMHEELRNKNMSNNHRAKLNQHLDNIFIFLIRLDGQMNVKDKISSILLKKCIEEHYLLSHLQHLDEIVGPSAMESLQAQQDFDLTSSSHHQFSEIVPIIYNPTYSSLRYTNENTNPSSSSSSSSSNNNINTTNNNDEDTRMISIEDEDDSKVPNSDRIVAHFLDSAESVIQQQHDYYGKKKMIAVQPLDLIVTDQNFDDIASHSSAASSASNNSNSNNNNCHSPLYLECLPVEILFCICKFLNVNSLRNLSMVNRFFQEMGNQEDIWKHIFIERYGGKCKLPGSVLNWRLFYSAHHLYTGDWDKNKKGKMVISKEGLTVSHGGDYLGSYQSARGSHRIESGCTYWEILIECLNFNQTGFHLVIGVIPESFTVWQSYLTSNGGWGYLADGRKANNSGNGIPYAKGFVQGDRVGVLVDMNEKTLSFYLNGVSQGVAFRNIDQPVYPGVSLLTGGQKKLQSIIFTY</sequence>